<organism evidence="1 2">
    <name type="scientific">Peptostreptococcus russellii</name>
    <dbReference type="NCBI Taxonomy" id="215200"/>
    <lineage>
        <taxon>Bacteria</taxon>
        <taxon>Bacillati</taxon>
        <taxon>Bacillota</taxon>
        <taxon>Clostridia</taxon>
        <taxon>Peptostreptococcales</taxon>
        <taxon>Peptostreptococcaceae</taxon>
        <taxon>Peptostreptococcus</taxon>
    </lineage>
</organism>
<evidence type="ECO:0000313" key="1">
    <source>
        <dbReference type="EMBL" id="SEN92110.1"/>
    </source>
</evidence>
<dbReference type="EMBL" id="FODF01000030">
    <property type="protein sequence ID" value="SEN92110.1"/>
    <property type="molecule type" value="Genomic_DNA"/>
</dbReference>
<gene>
    <name evidence="1" type="ORF">SAMN05216454_13013</name>
</gene>
<dbReference type="AlphaFoldDB" id="A0A1H8KGL0"/>
<evidence type="ECO:0000313" key="2">
    <source>
        <dbReference type="Proteomes" id="UP000199512"/>
    </source>
</evidence>
<keyword evidence="2" id="KW-1185">Reference proteome</keyword>
<dbReference type="STRING" id="215200.SAMN05216454_13013"/>
<dbReference type="Pfam" id="PF16162">
    <property type="entry name" value="KwaB"/>
    <property type="match status" value="1"/>
</dbReference>
<proteinExistence type="predicted"/>
<dbReference type="Proteomes" id="UP000199512">
    <property type="component" value="Unassembled WGS sequence"/>
</dbReference>
<sequence length="294" mass="34700">MDFNEINKKIDDSKINFYMCTKNKNEYACYNRKISQEIENFIKNTIKDCLDRYSKMNILTYNIVGSLDNTLEKDSTENYPVIDSFFKKICLPGLMDDLKKIKINFYVYELIMGKGKKIYFFKQNKNLKIFKSGMVAKLLLKDSLEKIDINNSIAIEPGIDIIIFDKEIIIKNHSAFEKIFGLYEIFKEEAEKIFENKKLEEIVGFEKLKVDVLDNLNFVKRIAKLEKKQNKFLFLDKPEKTKQVIKDFKLGITFNKENKIIYDNKSQAADFINLMQDAYYKTIIGEDRGTDERR</sequence>
<dbReference type="RefSeq" id="WP_180366767.1">
    <property type="nucleotide sequence ID" value="NZ_FODF01000030.1"/>
</dbReference>
<protein>
    <recommendedName>
        <fullName evidence="3">DUF4868 domain-containing protein</fullName>
    </recommendedName>
</protein>
<evidence type="ECO:0008006" key="3">
    <source>
        <dbReference type="Google" id="ProtNLM"/>
    </source>
</evidence>
<reference evidence="1 2" key="1">
    <citation type="submission" date="2016-10" db="EMBL/GenBank/DDBJ databases">
        <authorList>
            <person name="de Groot N.N."/>
        </authorList>
    </citation>
    <scope>NUCLEOTIDE SEQUENCE [LARGE SCALE GENOMIC DNA]</scope>
    <source>
        <strain evidence="1 2">Calf135</strain>
    </source>
</reference>
<dbReference type="InterPro" id="IPR032359">
    <property type="entry name" value="KwaB-like"/>
</dbReference>
<accession>A0A1H8KGL0</accession>
<name>A0A1H8KGL0_9FIRM</name>